<accession>A0A0U1LRN2</accession>
<dbReference type="OMA" id="WNNDAHN"/>
<evidence type="ECO:0000313" key="4">
    <source>
        <dbReference type="Proteomes" id="UP000054383"/>
    </source>
</evidence>
<dbReference type="InterPro" id="IPR039931">
    <property type="entry name" value="EEIG1/2-like"/>
</dbReference>
<dbReference type="Pfam" id="PF10358">
    <property type="entry name" value="NT-C2"/>
    <property type="match status" value="1"/>
</dbReference>
<feature type="domain" description="C2 NT-type" evidence="2">
    <location>
        <begin position="3"/>
        <end position="148"/>
    </location>
</feature>
<organism evidence="3 4">
    <name type="scientific">Talaromyces islandicus</name>
    <name type="common">Penicillium islandicum</name>
    <dbReference type="NCBI Taxonomy" id="28573"/>
    <lineage>
        <taxon>Eukaryota</taxon>
        <taxon>Fungi</taxon>
        <taxon>Dikarya</taxon>
        <taxon>Ascomycota</taxon>
        <taxon>Pezizomycotina</taxon>
        <taxon>Eurotiomycetes</taxon>
        <taxon>Eurotiomycetidae</taxon>
        <taxon>Eurotiales</taxon>
        <taxon>Trichocomaceae</taxon>
        <taxon>Talaromyces</taxon>
        <taxon>Talaromyces sect. Islandici</taxon>
    </lineage>
</organism>
<dbReference type="STRING" id="28573.A0A0U1LRN2"/>
<dbReference type="PROSITE" id="PS51840">
    <property type="entry name" value="C2_NT"/>
    <property type="match status" value="1"/>
</dbReference>
<keyword evidence="4" id="KW-1185">Reference proteome</keyword>
<dbReference type="OrthoDB" id="3365224at2759"/>
<reference evidence="3 4" key="1">
    <citation type="submission" date="2015-04" db="EMBL/GenBank/DDBJ databases">
        <authorList>
            <person name="Syromyatnikov M.Y."/>
            <person name="Popov V.N."/>
        </authorList>
    </citation>
    <scope>NUCLEOTIDE SEQUENCE [LARGE SCALE GENOMIC DNA]</scope>
    <source>
        <strain evidence="3">WF-38-12</strain>
    </source>
</reference>
<dbReference type="InterPro" id="IPR019448">
    <property type="entry name" value="NT-C2"/>
</dbReference>
<dbReference type="AlphaFoldDB" id="A0A0U1LRN2"/>
<evidence type="ECO:0000313" key="3">
    <source>
        <dbReference type="EMBL" id="CRG85801.1"/>
    </source>
</evidence>
<sequence length="343" mass="38331">MQAFVPKNRRPRFDLTLNIIDLNNVPLVCGTSYVKWHLSSSTAAEHRGHTDRAVIQDHRASWEYEKVLPVKLTIDRNHMLQECDISFEIFQEFSSGSRGDRITLGNIKINLAEYVDKTGDDGQGIVRRYLMQDSKINSTLRVGIQMNQVDGDKNFISPPLKTAMVFGGIAGILPPEHGDAEEPGHLPSISVSREAGDLQDMYRRTLAASWTCHGDELLPDQLVEDIFAGGLGYPSTGSSARSDRIDDYDDSISDSGSRTTLQDSGLLPNPDKRPKSSLSNYSRNEAKDSDITLSGSIMGGRGSLESSFQETKERRWRNPRGIHEISEFDVRDDLRTWEITVTD</sequence>
<evidence type="ECO:0000259" key="2">
    <source>
        <dbReference type="PROSITE" id="PS51840"/>
    </source>
</evidence>
<dbReference type="EMBL" id="CVMT01000002">
    <property type="protein sequence ID" value="CRG85801.1"/>
    <property type="molecule type" value="Genomic_DNA"/>
</dbReference>
<gene>
    <name evidence="3" type="ORF">PISL3812_02814</name>
</gene>
<dbReference type="PANTHER" id="PTHR21456">
    <property type="entry name" value="FAMILY WITH SEQUENCE SIMILARITY 102"/>
    <property type="match status" value="1"/>
</dbReference>
<proteinExistence type="predicted"/>
<feature type="region of interest" description="Disordered" evidence="1">
    <location>
        <begin position="233"/>
        <end position="315"/>
    </location>
</feature>
<dbReference type="Proteomes" id="UP000054383">
    <property type="component" value="Unassembled WGS sequence"/>
</dbReference>
<dbReference type="PANTHER" id="PTHR21456:SF1">
    <property type="entry name" value="C2 NT-TYPE DOMAIN-CONTAINING PROTEIN"/>
    <property type="match status" value="1"/>
</dbReference>
<name>A0A0U1LRN2_TALIS</name>
<evidence type="ECO:0000256" key="1">
    <source>
        <dbReference type="SAM" id="MobiDB-lite"/>
    </source>
</evidence>
<protein>
    <recommendedName>
        <fullName evidence="2">C2 NT-type domain-containing protein</fullName>
    </recommendedName>
</protein>